<dbReference type="SUPFAM" id="SSF52047">
    <property type="entry name" value="RNI-like"/>
    <property type="match status" value="1"/>
</dbReference>
<dbReference type="RefSeq" id="XP_044557337.1">
    <property type="nucleotide sequence ID" value="XM_044712771.1"/>
</dbReference>
<dbReference type="GeneID" id="68116089"/>
<dbReference type="VEuPathDB" id="AmoebaDB:NF0070490"/>
<dbReference type="PANTHER" id="PTHR24114:SF2">
    <property type="entry name" value="F-BOX DOMAIN-CONTAINING PROTEIN-RELATED"/>
    <property type="match status" value="1"/>
</dbReference>
<evidence type="ECO:0008006" key="4">
    <source>
        <dbReference type="Google" id="ProtNLM"/>
    </source>
</evidence>
<reference evidence="2 3" key="1">
    <citation type="journal article" date="2019" name="Sci. Rep.">
        <title>Nanopore sequencing improves the draft genome of the human pathogenic amoeba Naegleria fowleri.</title>
        <authorList>
            <person name="Liechti N."/>
            <person name="Schurch N."/>
            <person name="Bruggmann R."/>
            <person name="Wittwer M."/>
        </authorList>
    </citation>
    <scope>NUCLEOTIDE SEQUENCE [LARGE SCALE GENOMIC DNA]</scope>
    <source>
        <strain evidence="2 3">ATCC 30894</strain>
    </source>
</reference>
<dbReference type="OrthoDB" id="333024at2759"/>
<evidence type="ECO:0000313" key="3">
    <source>
        <dbReference type="Proteomes" id="UP000444721"/>
    </source>
</evidence>
<dbReference type="EMBL" id="VFQX01000066">
    <property type="protein sequence ID" value="KAF0972623.1"/>
    <property type="molecule type" value="Genomic_DNA"/>
</dbReference>
<gene>
    <name evidence="2" type="ORF">FDP41_008872</name>
</gene>
<protein>
    <recommendedName>
        <fullName evidence="4">F-box domain-containing protein</fullName>
    </recommendedName>
</protein>
<comment type="caution">
    <text evidence="2">The sequence shown here is derived from an EMBL/GenBank/DDBJ whole genome shotgun (WGS) entry which is preliminary data.</text>
</comment>
<evidence type="ECO:0000256" key="1">
    <source>
        <dbReference type="SAM" id="MobiDB-lite"/>
    </source>
</evidence>
<dbReference type="OMA" id="CEYISTS"/>
<dbReference type="Pfam" id="PF13516">
    <property type="entry name" value="LRR_6"/>
    <property type="match status" value="3"/>
</dbReference>
<dbReference type="InterPro" id="IPR032675">
    <property type="entry name" value="LRR_dom_sf"/>
</dbReference>
<dbReference type="AlphaFoldDB" id="A0A6A5AYT0"/>
<organism evidence="2 3">
    <name type="scientific">Naegleria fowleri</name>
    <name type="common">Brain eating amoeba</name>
    <dbReference type="NCBI Taxonomy" id="5763"/>
    <lineage>
        <taxon>Eukaryota</taxon>
        <taxon>Discoba</taxon>
        <taxon>Heterolobosea</taxon>
        <taxon>Tetramitia</taxon>
        <taxon>Eutetramitia</taxon>
        <taxon>Vahlkampfiidae</taxon>
        <taxon>Naegleria</taxon>
    </lineage>
</organism>
<keyword evidence="3" id="KW-1185">Reference proteome</keyword>
<dbReference type="InterPro" id="IPR001611">
    <property type="entry name" value="Leu-rich_rpt"/>
</dbReference>
<dbReference type="InterPro" id="IPR052394">
    <property type="entry name" value="LRR-containing"/>
</dbReference>
<dbReference type="Proteomes" id="UP000444721">
    <property type="component" value="Unassembled WGS sequence"/>
</dbReference>
<dbReference type="VEuPathDB" id="AmoebaDB:FDP41_008872"/>
<proteinExistence type="predicted"/>
<dbReference type="Gene3D" id="3.80.10.10">
    <property type="entry name" value="Ribonuclease Inhibitor"/>
    <property type="match status" value="1"/>
</dbReference>
<accession>A0A6A5AYT0</accession>
<evidence type="ECO:0000313" key="2">
    <source>
        <dbReference type="EMBL" id="KAF0972623.1"/>
    </source>
</evidence>
<feature type="region of interest" description="Disordered" evidence="1">
    <location>
        <begin position="1"/>
        <end position="29"/>
    </location>
</feature>
<name>A0A6A5AYT0_NAEFO</name>
<sequence>MPFISIRFPTRSSSANRDFNHTNNKKKKNNIKKEYSKDRNDQTIEQIPHEILLNHIFVYLEGLELFLKTRKVSFTWNELITKNDTSRNFHMKSCDFSETQKAFSERGISLVANLSRNSLRCESFYQCAKNGLFGNVSTLVLSGLHLGIVRSKKEMISLKFVPSFPGKTIVSRGYIKIQKAQIISEEATFNQDEYEGGSVLKFIPKLTHLNLSENNFGDERNNWVKDLSSQRILHLNLSGNDFGLATCEYISTSMVLTHLQYLNLNNNSITEACCKCLASADFKNLSVLKLVSNRVNNIGLFALCESSSITGVLEHLDVSSNEITDEACYELAKGRFPMKHLTIFRMRNNEGITSLTKKMLLQNRENISHKLTEENFIL</sequence>
<dbReference type="VEuPathDB" id="AmoebaDB:NfTy_048000"/>
<dbReference type="PANTHER" id="PTHR24114">
    <property type="entry name" value="LEUCINE RICH REPEAT FAMILY PROTEIN"/>
    <property type="match status" value="1"/>
</dbReference>